<reference evidence="1" key="1">
    <citation type="submission" date="2020-02" db="EMBL/GenBank/DDBJ databases">
        <authorList>
            <person name="Meier V. D."/>
        </authorList>
    </citation>
    <scope>NUCLEOTIDE SEQUENCE</scope>
    <source>
        <strain evidence="1">AVDCRST_MAG92</strain>
    </source>
</reference>
<name>A0A6J4K430_9CYAN</name>
<evidence type="ECO:0000313" key="1">
    <source>
        <dbReference type="EMBL" id="CAA9294691.1"/>
    </source>
</evidence>
<proteinExistence type="predicted"/>
<dbReference type="AlphaFoldDB" id="A0A6J4K430"/>
<gene>
    <name evidence="1" type="ORF">AVDCRST_MAG92-4611</name>
</gene>
<accession>A0A6J4K430</accession>
<dbReference type="EMBL" id="CADCTM010000812">
    <property type="protein sequence ID" value="CAA9294691.1"/>
    <property type="molecule type" value="Genomic_DNA"/>
</dbReference>
<organism evidence="1">
    <name type="scientific">uncultured Coleofasciculus sp</name>
    <dbReference type="NCBI Taxonomy" id="1267456"/>
    <lineage>
        <taxon>Bacteria</taxon>
        <taxon>Bacillati</taxon>
        <taxon>Cyanobacteriota</taxon>
        <taxon>Cyanophyceae</taxon>
        <taxon>Coleofasciculales</taxon>
        <taxon>Coleofasciculaceae</taxon>
        <taxon>Coleofasciculus</taxon>
        <taxon>environmental samples</taxon>
    </lineage>
</organism>
<protein>
    <submittedName>
        <fullName evidence="1">Uncharacterized protein</fullName>
    </submittedName>
</protein>
<sequence length="55" mass="6326">MTISNSSAGQFDFFVSTLVWIFCLYSSDLHLQNRQLLKIISSKTKLYLSKGILRL</sequence>